<dbReference type="AlphaFoldDB" id="A0A2M7TGG4"/>
<dbReference type="SUPFAM" id="SSF57783">
    <property type="entry name" value="Zinc beta-ribbon"/>
    <property type="match status" value="1"/>
</dbReference>
<evidence type="ECO:0000256" key="4">
    <source>
        <dbReference type="ARBA" id="ARBA00022695"/>
    </source>
</evidence>
<keyword evidence="6 13" id="KW-0479">Metal-binding</keyword>
<feature type="zinc finger region" description="CHC2-type" evidence="14">
    <location>
        <begin position="36"/>
        <end position="61"/>
    </location>
</feature>
<dbReference type="PANTHER" id="PTHR30313:SF2">
    <property type="entry name" value="DNA PRIMASE"/>
    <property type="match status" value="1"/>
</dbReference>
<gene>
    <name evidence="12" type="primary">dnaG</name>
    <name evidence="16" type="ORF">COY31_00970</name>
</gene>
<dbReference type="HAMAP" id="MF_00974">
    <property type="entry name" value="DNA_primase_DnaG"/>
    <property type="match status" value="1"/>
</dbReference>
<comment type="cofactor">
    <cofactor evidence="13 14">
        <name>Zn(2+)</name>
        <dbReference type="ChEBI" id="CHEBI:29105"/>
    </cofactor>
    <text evidence="13 14">Binds 1 zinc ion per monomer.</text>
</comment>
<evidence type="ECO:0000256" key="6">
    <source>
        <dbReference type="ARBA" id="ARBA00022723"/>
    </source>
</evidence>
<dbReference type="FunFam" id="3.90.980.10:FF:000001">
    <property type="entry name" value="DNA primase"/>
    <property type="match status" value="1"/>
</dbReference>
<dbReference type="InterPro" id="IPR034151">
    <property type="entry name" value="TOPRIM_DnaG_bac"/>
</dbReference>
<dbReference type="PANTHER" id="PTHR30313">
    <property type="entry name" value="DNA PRIMASE"/>
    <property type="match status" value="1"/>
</dbReference>
<dbReference type="Gene3D" id="3.90.580.10">
    <property type="entry name" value="Zinc finger, CHC2-type domain"/>
    <property type="match status" value="1"/>
</dbReference>
<evidence type="ECO:0000256" key="8">
    <source>
        <dbReference type="ARBA" id="ARBA00022833"/>
    </source>
</evidence>
<dbReference type="GO" id="GO:0006269">
    <property type="term" value="P:DNA replication, synthesis of primer"/>
    <property type="evidence" value="ECO:0007669"/>
    <property type="project" value="UniProtKB-UniRule"/>
</dbReference>
<name>A0A2M7TGG4_9BACT</name>
<keyword evidence="4 12" id="KW-0548">Nucleotidyltransferase</keyword>
<dbReference type="SUPFAM" id="SSF56731">
    <property type="entry name" value="DNA primase core"/>
    <property type="match status" value="1"/>
</dbReference>
<dbReference type="EMBL" id="PFNM01000018">
    <property type="protein sequence ID" value="PIZ45159.1"/>
    <property type="molecule type" value="Genomic_DNA"/>
</dbReference>
<keyword evidence="9" id="KW-0460">Magnesium</keyword>
<dbReference type="GO" id="GO:0000428">
    <property type="term" value="C:DNA-directed RNA polymerase complex"/>
    <property type="evidence" value="ECO:0007669"/>
    <property type="project" value="UniProtKB-KW"/>
</dbReference>
<dbReference type="GO" id="GO:0005737">
    <property type="term" value="C:cytoplasm"/>
    <property type="evidence" value="ECO:0007669"/>
    <property type="project" value="TreeGrafter"/>
</dbReference>
<dbReference type="Pfam" id="PF01807">
    <property type="entry name" value="Zn_ribbon_DnaG"/>
    <property type="match status" value="1"/>
</dbReference>
<dbReference type="GO" id="GO:0008270">
    <property type="term" value="F:zinc ion binding"/>
    <property type="evidence" value="ECO:0007669"/>
    <property type="project" value="UniProtKB-KW"/>
</dbReference>
<dbReference type="Proteomes" id="UP000230553">
    <property type="component" value="Unassembled WGS sequence"/>
</dbReference>
<comment type="function">
    <text evidence="12 13">RNA polymerase that catalyzes the synthesis of short RNA molecules used as primers for DNA polymerase during DNA replication.</text>
</comment>
<comment type="catalytic activity">
    <reaction evidence="12">
        <text>ssDNA + n NTP = ssDNA/pppN(pN)n-1 hybrid + (n-1) diphosphate.</text>
        <dbReference type="EC" id="2.7.7.101"/>
    </reaction>
</comment>
<dbReference type="InterPro" id="IPR006295">
    <property type="entry name" value="DNA_primase_DnaG"/>
</dbReference>
<keyword evidence="1 12" id="KW-0240">DNA-directed RNA polymerase</keyword>
<feature type="domain" description="Toprim" evidence="15">
    <location>
        <begin position="255"/>
        <end position="338"/>
    </location>
</feature>
<evidence type="ECO:0000256" key="11">
    <source>
        <dbReference type="ARBA" id="ARBA00023163"/>
    </source>
</evidence>
<comment type="subunit">
    <text evidence="12">Monomer. Interacts with DnaB.</text>
</comment>
<evidence type="ECO:0000256" key="7">
    <source>
        <dbReference type="ARBA" id="ARBA00022771"/>
    </source>
</evidence>
<dbReference type="EC" id="2.7.7.101" evidence="12"/>
<dbReference type="GO" id="GO:0003677">
    <property type="term" value="F:DNA binding"/>
    <property type="evidence" value="ECO:0007669"/>
    <property type="project" value="UniProtKB-KW"/>
</dbReference>
<dbReference type="PROSITE" id="PS50880">
    <property type="entry name" value="TOPRIM"/>
    <property type="match status" value="1"/>
</dbReference>
<dbReference type="NCBIfam" id="TIGR01391">
    <property type="entry name" value="dnaG"/>
    <property type="match status" value="1"/>
</dbReference>
<evidence type="ECO:0000256" key="10">
    <source>
        <dbReference type="ARBA" id="ARBA00023125"/>
    </source>
</evidence>
<dbReference type="InterPro" id="IPR006171">
    <property type="entry name" value="TOPRIM_dom"/>
</dbReference>
<dbReference type="InterPro" id="IPR037068">
    <property type="entry name" value="DNA_primase_core_N_sf"/>
</dbReference>
<dbReference type="SMART" id="SM00493">
    <property type="entry name" value="TOPRIM"/>
    <property type="match status" value="1"/>
</dbReference>
<evidence type="ECO:0000256" key="13">
    <source>
        <dbReference type="PIRNR" id="PIRNR002811"/>
    </source>
</evidence>
<evidence type="ECO:0000256" key="12">
    <source>
        <dbReference type="HAMAP-Rule" id="MF_00974"/>
    </source>
</evidence>
<dbReference type="Gene3D" id="3.90.980.10">
    <property type="entry name" value="DNA primase, catalytic core, N-terminal domain"/>
    <property type="match status" value="1"/>
</dbReference>
<evidence type="ECO:0000256" key="2">
    <source>
        <dbReference type="ARBA" id="ARBA00022515"/>
    </source>
</evidence>
<comment type="caution">
    <text evidence="12">Lacks conserved residue(s) required for the propagation of feature annotation.</text>
</comment>
<protein>
    <recommendedName>
        <fullName evidence="12 13">DNA primase</fullName>
        <ecNumber evidence="12">2.7.7.101</ecNumber>
    </recommendedName>
</protein>
<sequence length="598" mass="68317">MANSPIQEIKDRLDIAEFIRSYITLLPAGKNFKALCPFHKEKTPSFIVSPERQTWHCFGSCGEGGDVIKFLMKYENLEFYEALKILAEKTGIELKKTNPLEHRQFGVLYEINETAKDFFAEQLKNESSAEALKYLLERGLKKETIEEFELGFSNNDFDSLTRHLIKSGFNIQDIERAGLNFKNERGSYVDRFRGRIIFPIYNHFGKVVAFTGRVLPKYERPEFGKYVNSPETLIFSKSKILYGFHKSKEYIRASKSAVLVEGQMDFLMAYQDGVKNVVASSGTALTENHLKSLSRIAEQLIFCFDSDEAGFNAAERAIDLAAANDLAAKILTLKDYKDPAEAVQKSPGKLLELVIGAKRAMEFYFNRYLGKDEGIGGLKKNLRIILGKIKNLASPIERSHWLKELSILAKIEEKILAEEMEMLKIRINAGKKTDNRGYIDLNQFNNNQREAVLSRRDLIAQRLLGILSMKEDFREQINEYSDYLPVDYLMILKSMSGGIDTENSFEKERIDNLSGMISLRSAFESPFDGDEEEKKEKMKKEFCDLTCQLKLEYLKEKRQGVANLIKEAEIKGDNEKMGEALKEFAEISKMIQNVKVSG</sequence>
<evidence type="ECO:0000256" key="9">
    <source>
        <dbReference type="ARBA" id="ARBA00022842"/>
    </source>
</evidence>
<dbReference type="Gene3D" id="3.40.1360.10">
    <property type="match status" value="1"/>
</dbReference>
<proteinExistence type="inferred from homology"/>
<evidence type="ECO:0000259" key="15">
    <source>
        <dbReference type="PROSITE" id="PS50880"/>
    </source>
</evidence>
<dbReference type="Pfam" id="PF13155">
    <property type="entry name" value="Toprim_2"/>
    <property type="match status" value="1"/>
</dbReference>
<keyword evidence="8 13" id="KW-0862">Zinc</keyword>
<comment type="similarity">
    <text evidence="12 13">Belongs to the DnaG primase family.</text>
</comment>
<keyword evidence="2 12" id="KW-0639">Primosome</keyword>
<dbReference type="InterPro" id="IPR050219">
    <property type="entry name" value="DnaG_primase"/>
</dbReference>
<keyword evidence="10 12" id="KW-0238">DNA-binding</keyword>
<reference evidence="17" key="1">
    <citation type="submission" date="2017-09" db="EMBL/GenBank/DDBJ databases">
        <title>Depth-based differentiation of microbial function through sediment-hosted aquifers and enrichment of novel symbionts in the deep terrestrial subsurface.</title>
        <authorList>
            <person name="Probst A.J."/>
            <person name="Ladd B."/>
            <person name="Jarett J.K."/>
            <person name="Geller-Mcgrath D.E."/>
            <person name="Sieber C.M.K."/>
            <person name="Emerson J.B."/>
            <person name="Anantharaman K."/>
            <person name="Thomas B.C."/>
            <person name="Malmstrom R."/>
            <person name="Stieglmeier M."/>
            <person name="Klingl A."/>
            <person name="Woyke T."/>
            <person name="Ryan C.M."/>
            <person name="Banfield J.F."/>
        </authorList>
    </citation>
    <scope>NUCLEOTIDE SEQUENCE [LARGE SCALE GENOMIC DNA]</scope>
</reference>
<dbReference type="InterPro" id="IPR013264">
    <property type="entry name" value="DNAG_N"/>
</dbReference>
<organism evidence="16 17">
    <name type="scientific">Candidatus Wolfebacteria bacterium CG_4_10_14_0_2_um_filter_39_18</name>
    <dbReference type="NCBI Taxonomy" id="1975061"/>
    <lineage>
        <taxon>Bacteria</taxon>
        <taxon>Candidatus Wolfeibacteriota</taxon>
    </lineage>
</organism>
<evidence type="ECO:0000256" key="14">
    <source>
        <dbReference type="PIRSR" id="PIRSR002811-1"/>
    </source>
</evidence>
<evidence type="ECO:0000256" key="5">
    <source>
        <dbReference type="ARBA" id="ARBA00022705"/>
    </source>
</evidence>
<keyword evidence="3 12" id="KW-0808">Transferase</keyword>
<evidence type="ECO:0000313" key="16">
    <source>
        <dbReference type="EMBL" id="PIZ45159.1"/>
    </source>
</evidence>
<dbReference type="Pfam" id="PF08275">
    <property type="entry name" value="DNAG_N"/>
    <property type="match status" value="1"/>
</dbReference>
<dbReference type="FunFam" id="3.90.580.10:FF:000001">
    <property type="entry name" value="DNA primase"/>
    <property type="match status" value="1"/>
</dbReference>
<evidence type="ECO:0000313" key="17">
    <source>
        <dbReference type="Proteomes" id="UP000230553"/>
    </source>
</evidence>
<comment type="caution">
    <text evidence="16">The sequence shown here is derived from an EMBL/GenBank/DDBJ whole genome shotgun (WGS) entry which is preliminary data.</text>
</comment>
<dbReference type="InterPro" id="IPR036977">
    <property type="entry name" value="DNA_primase_Znf_CHC2"/>
</dbReference>
<dbReference type="InterPro" id="IPR002694">
    <property type="entry name" value="Znf_CHC2"/>
</dbReference>
<dbReference type="SMART" id="SM00400">
    <property type="entry name" value="ZnF_CHCC"/>
    <property type="match status" value="1"/>
</dbReference>
<evidence type="ECO:0000256" key="1">
    <source>
        <dbReference type="ARBA" id="ARBA00022478"/>
    </source>
</evidence>
<keyword evidence="11 12" id="KW-0804">Transcription</keyword>
<evidence type="ECO:0000256" key="3">
    <source>
        <dbReference type="ARBA" id="ARBA00022679"/>
    </source>
</evidence>
<keyword evidence="7 14" id="KW-0863">Zinc-finger</keyword>
<accession>A0A2M7TGG4</accession>
<dbReference type="CDD" id="cd03364">
    <property type="entry name" value="TOPRIM_DnaG_primases"/>
    <property type="match status" value="1"/>
</dbReference>
<keyword evidence="5 12" id="KW-0235">DNA replication</keyword>
<dbReference type="GO" id="GO:1990077">
    <property type="term" value="C:primosome complex"/>
    <property type="evidence" value="ECO:0007669"/>
    <property type="project" value="UniProtKB-KW"/>
</dbReference>
<dbReference type="InterPro" id="IPR030846">
    <property type="entry name" value="DnaG_bac"/>
</dbReference>
<dbReference type="PIRSF" id="PIRSF002811">
    <property type="entry name" value="DnaG"/>
    <property type="match status" value="1"/>
</dbReference>
<dbReference type="GO" id="GO:0003899">
    <property type="term" value="F:DNA-directed RNA polymerase activity"/>
    <property type="evidence" value="ECO:0007669"/>
    <property type="project" value="UniProtKB-UniRule"/>
</dbReference>